<evidence type="ECO:0000313" key="3">
    <source>
        <dbReference type="EMBL" id="SOD16531.1"/>
    </source>
</evidence>
<dbReference type="Proteomes" id="UP000219335">
    <property type="component" value="Unassembled WGS sequence"/>
</dbReference>
<protein>
    <submittedName>
        <fullName evidence="3">Uncharacterized protein</fullName>
    </submittedName>
</protein>
<evidence type="ECO:0000256" key="2">
    <source>
        <dbReference type="SAM" id="Phobius"/>
    </source>
</evidence>
<dbReference type="EMBL" id="OCMU01000001">
    <property type="protein sequence ID" value="SOD16531.1"/>
    <property type="molecule type" value="Genomic_DNA"/>
</dbReference>
<keyword evidence="2" id="KW-0472">Membrane</keyword>
<evidence type="ECO:0000256" key="1">
    <source>
        <dbReference type="SAM" id="MobiDB-lite"/>
    </source>
</evidence>
<name>A0A286A3W0_9PROT</name>
<dbReference type="AlphaFoldDB" id="A0A286A3W0"/>
<sequence>MMDILTIILICLAVTFVSIFILKWIPKKTFDDTEGRKISIDTKAEKGTDKLLRHLDERENTKNNAELMLNRNSESSESHVLHQEKKSS</sequence>
<gene>
    <name evidence="3" type="ORF">SAMN06297164_0616</name>
    <name evidence="4" type="ORF">SAMN06297164_3451</name>
</gene>
<feature type="region of interest" description="Disordered" evidence="1">
    <location>
        <begin position="69"/>
        <end position="88"/>
    </location>
</feature>
<proteinExistence type="predicted"/>
<keyword evidence="2" id="KW-0812">Transmembrane</keyword>
<organism evidence="3 5">
    <name type="scientific">Nitrosomonas ureae</name>
    <dbReference type="NCBI Taxonomy" id="44577"/>
    <lineage>
        <taxon>Bacteria</taxon>
        <taxon>Pseudomonadati</taxon>
        <taxon>Pseudomonadota</taxon>
        <taxon>Betaproteobacteria</taxon>
        <taxon>Nitrosomonadales</taxon>
        <taxon>Nitrosomonadaceae</taxon>
        <taxon>Nitrosomonas</taxon>
    </lineage>
</organism>
<dbReference type="EMBL" id="OCMU01000003">
    <property type="protein sequence ID" value="SOD22367.1"/>
    <property type="molecule type" value="Genomic_DNA"/>
</dbReference>
<evidence type="ECO:0000313" key="4">
    <source>
        <dbReference type="EMBL" id="SOD22367.1"/>
    </source>
</evidence>
<feature type="compositionally biased region" description="Basic and acidic residues" evidence="1">
    <location>
        <begin position="74"/>
        <end position="88"/>
    </location>
</feature>
<evidence type="ECO:0000313" key="5">
    <source>
        <dbReference type="Proteomes" id="UP000219335"/>
    </source>
</evidence>
<accession>A0A286A3W0</accession>
<feature type="transmembrane region" description="Helical" evidence="2">
    <location>
        <begin position="6"/>
        <end position="25"/>
    </location>
</feature>
<reference evidence="3 5" key="1">
    <citation type="submission" date="2017-09" db="EMBL/GenBank/DDBJ databases">
        <authorList>
            <person name="Ehlers B."/>
            <person name="Leendertz F.H."/>
        </authorList>
    </citation>
    <scope>NUCLEOTIDE SEQUENCE [LARGE SCALE GENOMIC DNA]</scope>
    <source>
        <strain evidence="3 5">Nm42</strain>
    </source>
</reference>
<dbReference type="RefSeq" id="WP_141398031.1">
    <property type="nucleotide sequence ID" value="NZ_OCMU01000001.1"/>
</dbReference>
<keyword evidence="2" id="KW-1133">Transmembrane helix</keyword>